<accession>A0ABP0MBJ9</accession>
<feature type="transmembrane region" description="Helical" evidence="1">
    <location>
        <begin position="414"/>
        <end position="436"/>
    </location>
</feature>
<proteinExistence type="predicted"/>
<feature type="transmembrane region" description="Helical" evidence="1">
    <location>
        <begin position="482"/>
        <end position="501"/>
    </location>
</feature>
<evidence type="ECO:0000256" key="1">
    <source>
        <dbReference type="SAM" id="Phobius"/>
    </source>
</evidence>
<keyword evidence="1" id="KW-0812">Transmembrane</keyword>
<feature type="transmembrane region" description="Helical" evidence="1">
    <location>
        <begin position="213"/>
        <end position="235"/>
    </location>
</feature>
<dbReference type="EMBL" id="CAXAMM010020557">
    <property type="protein sequence ID" value="CAK9048127.1"/>
    <property type="molecule type" value="Genomic_DNA"/>
</dbReference>
<dbReference type="Proteomes" id="UP001642464">
    <property type="component" value="Unassembled WGS sequence"/>
</dbReference>
<feature type="transmembrane region" description="Helical" evidence="1">
    <location>
        <begin position="448"/>
        <end position="476"/>
    </location>
</feature>
<evidence type="ECO:0000313" key="3">
    <source>
        <dbReference type="Proteomes" id="UP001642464"/>
    </source>
</evidence>
<name>A0ABP0MBJ9_9DINO</name>
<feature type="transmembrane region" description="Helical" evidence="1">
    <location>
        <begin position="124"/>
        <end position="147"/>
    </location>
</feature>
<reference evidence="2 3" key="1">
    <citation type="submission" date="2024-02" db="EMBL/GenBank/DDBJ databases">
        <authorList>
            <person name="Chen Y."/>
            <person name="Shah S."/>
            <person name="Dougan E. K."/>
            <person name="Thang M."/>
            <person name="Chan C."/>
        </authorList>
    </citation>
    <scope>NUCLEOTIDE SEQUENCE [LARGE SCALE GENOMIC DNA]</scope>
</reference>
<sequence length="523" mass="59197">MDVEDWKVPPEHPDHPTKLGAFDESLDQLDASISSISLPDVELRTGVDRVAAAITAMTALDPESLRGLRVSRFLRQAPWHWWRGELWTLYRFTEAVDTLEEFWSHSWRLAAWSKYVNVLFLKHAIPASLMSLLCAAVAYVLFLMELLPEWTQGPYRCSWCSFSAAGAYVLTMLLSCRQARVFLDIACINQKDARLKALGLLSLGAMLKRSKSLLVLWDATFTTRLWCVFEFGAFLHSHSGTKPRLTVVPPLQGAVCLGCGCLLATMVIAAHWGEDMVEVKSTIGISVAVPSCVLLTHMLRIYWRSIDVMRQQASSFCFEEAKCVCCERDHPQGFCDKEIIARCIVAWFGSIQHFEHRVQAEMEVTLAQQLANAAFSYDRMVQAVIPWIWLQMDVSASHSGDWTVWTRWVELSRALTIVFGILPCIMKFLCHLTFILRAQHCRMWVDVLLSLVIFVPVPVLFSGAITLEEYIVWFLIDHPYGPVYGSLLSLTMWSTITLLLWNCLPMLNLTGGAPPTDADQERS</sequence>
<feature type="transmembrane region" description="Helical" evidence="1">
    <location>
        <begin position="247"/>
        <end position="270"/>
    </location>
</feature>
<evidence type="ECO:0000313" key="2">
    <source>
        <dbReference type="EMBL" id="CAK9048127.1"/>
    </source>
</evidence>
<feature type="transmembrane region" description="Helical" evidence="1">
    <location>
        <begin position="153"/>
        <end position="174"/>
    </location>
</feature>
<protein>
    <submittedName>
        <fullName evidence="2">Uncharacterized protein</fullName>
    </submittedName>
</protein>
<comment type="caution">
    <text evidence="2">The sequence shown here is derived from an EMBL/GenBank/DDBJ whole genome shotgun (WGS) entry which is preliminary data.</text>
</comment>
<keyword evidence="1" id="KW-1133">Transmembrane helix</keyword>
<feature type="transmembrane region" description="Helical" evidence="1">
    <location>
        <begin position="282"/>
        <end position="303"/>
    </location>
</feature>
<keyword evidence="3" id="KW-1185">Reference proteome</keyword>
<organism evidence="2 3">
    <name type="scientific">Durusdinium trenchii</name>
    <dbReference type="NCBI Taxonomy" id="1381693"/>
    <lineage>
        <taxon>Eukaryota</taxon>
        <taxon>Sar</taxon>
        <taxon>Alveolata</taxon>
        <taxon>Dinophyceae</taxon>
        <taxon>Suessiales</taxon>
        <taxon>Symbiodiniaceae</taxon>
        <taxon>Durusdinium</taxon>
    </lineage>
</organism>
<keyword evidence="1" id="KW-0472">Membrane</keyword>
<gene>
    <name evidence="2" type="ORF">SCF082_LOCUS26850</name>
</gene>